<organism evidence="4 5">
    <name type="scientific">Dactylonectria macrodidyma</name>
    <dbReference type="NCBI Taxonomy" id="307937"/>
    <lineage>
        <taxon>Eukaryota</taxon>
        <taxon>Fungi</taxon>
        <taxon>Dikarya</taxon>
        <taxon>Ascomycota</taxon>
        <taxon>Pezizomycotina</taxon>
        <taxon>Sordariomycetes</taxon>
        <taxon>Hypocreomycetidae</taxon>
        <taxon>Hypocreales</taxon>
        <taxon>Nectriaceae</taxon>
        <taxon>Dactylonectria</taxon>
    </lineage>
</organism>
<keyword evidence="5" id="KW-1185">Reference proteome</keyword>
<dbReference type="PANTHER" id="PTHR35339:SF2">
    <property type="entry name" value="DUF2264 DOMAIN-CONTAINING PROTEIN-RELATED"/>
    <property type="match status" value="1"/>
</dbReference>
<evidence type="ECO:0000259" key="3">
    <source>
        <dbReference type="Pfam" id="PF20938"/>
    </source>
</evidence>
<dbReference type="Pfam" id="PF10022">
    <property type="entry name" value="DUF2264"/>
    <property type="match status" value="1"/>
</dbReference>
<gene>
    <name evidence="4" type="ORF">EDB81DRAFT_869346</name>
</gene>
<name>A0A9P9J4C0_9HYPO</name>
<feature type="domain" description="DUF2264" evidence="3">
    <location>
        <begin position="395"/>
        <end position="699"/>
    </location>
</feature>
<dbReference type="InterPro" id="IPR016624">
    <property type="entry name" value="UCP014753"/>
</dbReference>
<dbReference type="EMBL" id="JAGMUV010000009">
    <property type="protein sequence ID" value="KAH7143504.1"/>
    <property type="molecule type" value="Genomic_DNA"/>
</dbReference>
<dbReference type="OrthoDB" id="5150166at2759"/>
<dbReference type="PIRSF" id="PIRSF014753">
    <property type="entry name" value="UCP014753"/>
    <property type="match status" value="1"/>
</dbReference>
<evidence type="ECO:0008006" key="6">
    <source>
        <dbReference type="Google" id="ProtNLM"/>
    </source>
</evidence>
<dbReference type="InterPro" id="IPR049237">
    <property type="entry name" value="DUF2264_C"/>
</dbReference>
<feature type="compositionally biased region" description="Polar residues" evidence="1">
    <location>
        <begin position="707"/>
        <end position="719"/>
    </location>
</feature>
<reference evidence="4" key="1">
    <citation type="journal article" date="2021" name="Nat. Commun.">
        <title>Genetic determinants of endophytism in the Arabidopsis root mycobiome.</title>
        <authorList>
            <person name="Mesny F."/>
            <person name="Miyauchi S."/>
            <person name="Thiergart T."/>
            <person name="Pickel B."/>
            <person name="Atanasova L."/>
            <person name="Karlsson M."/>
            <person name="Huettel B."/>
            <person name="Barry K.W."/>
            <person name="Haridas S."/>
            <person name="Chen C."/>
            <person name="Bauer D."/>
            <person name="Andreopoulos W."/>
            <person name="Pangilinan J."/>
            <person name="LaButti K."/>
            <person name="Riley R."/>
            <person name="Lipzen A."/>
            <person name="Clum A."/>
            <person name="Drula E."/>
            <person name="Henrissat B."/>
            <person name="Kohler A."/>
            <person name="Grigoriev I.V."/>
            <person name="Martin F.M."/>
            <person name="Hacquard S."/>
        </authorList>
    </citation>
    <scope>NUCLEOTIDE SEQUENCE</scope>
    <source>
        <strain evidence="4">MPI-CAGE-AT-0147</strain>
    </source>
</reference>
<evidence type="ECO:0000313" key="5">
    <source>
        <dbReference type="Proteomes" id="UP000738349"/>
    </source>
</evidence>
<protein>
    <recommendedName>
        <fullName evidence="6">DUF2264 domain protein</fullName>
    </recommendedName>
</protein>
<dbReference type="InterPro" id="IPR049349">
    <property type="entry name" value="DUF2264_N"/>
</dbReference>
<comment type="caution">
    <text evidence="4">The sequence shown here is derived from an EMBL/GenBank/DDBJ whole genome shotgun (WGS) entry which is preliminary data.</text>
</comment>
<feature type="domain" description="DUF2264" evidence="2">
    <location>
        <begin position="14"/>
        <end position="371"/>
    </location>
</feature>
<accession>A0A9P9J4C0</accession>
<dbReference type="PANTHER" id="PTHR35339">
    <property type="entry name" value="LINALOOL DEHYDRATASE_ISOMERASE DOMAIN-CONTAINING PROTEIN"/>
    <property type="match status" value="1"/>
</dbReference>
<feature type="region of interest" description="Disordered" evidence="1">
    <location>
        <begin position="692"/>
        <end position="749"/>
    </location>
</feature>
<sequence length="749" mass="82951">MPGLTGFTDNPFQSRQDLLRAATALIQPLIPYKSKTGARVKIRPSIFAAFDDVAAQLEGFSRPLWAISAILESRSASGDDELASWFTGIEAGVDPQSPDFWGDVGPVNQRMVEMESIAFALLTAPDDLKAMLSEATRENLKKWLRQINDYAMPKNNWRWFRVLANLALSKVLGVPRSELQQRTDQDFVLLDQFYIGESWSSDGIWGEERKQADYYSSSFAIQFAQLLYVCFAEDDEARVERYRLQATVFATAFWRYFDADGAAIPHGRSMTYRFAFAAFWSAAALADIPLPAPLNGPGFFKGMLFRHLRWWAKYPDIFNADGTLNIGFTYPNMYLSEDYNSPQSVYWCLKSFTVLGLPESHPFWTCDEQPHPLAAPSIPKQLQLDPLDPVKVNWPPRHILCNSPEHTFLLSSGQMTTKNFKAREAKYGKLAYSSAFAFSVPTGPLLHQIAPDSTLSLSLDQGETWKVRWKPLDVHIEHVVINVGQGQQDKIPSLVSVWKPFDYLKLEIETTLIPVVKYFPGWHIRVHRVKGLESLVGVPGCTNIQLIDASFAISVLTPAGHHLPRISGSPSNDADDSAWDDQSAIYILSQASASGIADLTPSKLFSNSESAGTTKPTVNSSSLTIEADPNTNLISPRTSIPSVMHVIKLDSGAGGGSPDDKMAATHLLVSGVFGVSSNRLQQREITRHWNRRPHVPDTADEDWGVGNASNLPRSHSGGSTVVGKAGHAFLDKRRNSPPGFARGPARRAS</sequence>
<dbReference type="AlphaFoldDB" id="A0A9P9J4C0"/>
<evidence type="ECO:0000256" key="1">
    <source>
        <dbReference type="SAM" id="MobiDB-lite"/>
    </source>
</evidence>
<evidence type="ECO:0000259" key="2">
    <source>
        <dbReference type="Pfam" id="PF10022"/>
    </source>
</evidence>
<dbReference type="Proteomes" id="UP000738349">
    <property type="component" value="Unassembled WGS sequence"/>
</dbReference>
<evidence type="ECO:0000313" key="4">
    <source>
        <dbReference type="EMBL" id="KAH7143504.1"/>
    </source>
</evidence>
<proteinExistence type="predicted"/>
<dbReference type="Pfam" id="PF20938">
    <property type="entry name" value="DUF2264_C"/>
    <property type="match status" value="1"/>
</dbReference>